<evidence type="ECO:0000256" key="1">
    <source>
        <dbReference type="SAM" id="MobiDB-lite"/>
    </source>
</evidence>
<comment type="caution">
    <text evidence="2">The sequence shown here is derived from an EMBL/GenBank/DDBJ whole genome shotgun (WGS) entry which is preliminary data.</text>
</comment>
<feature type="compositionally biased region" description="Basic and acidic residues" evidence="1">
    <location>
        <begin position="26"/>
        <end position="37"/>
    </location>
</feature>
<dbReference type="EMBL" id="AEJM01000010">
    <property type="protein sequence ID" value="EGY34847.1"/>
    <property type="molecule type" value="Genomic_DNA"/>
</dbReference>
<reference evidence="2 3" key="1">
    <citation type="submission" date="2010-10" db="EMBL/GenBank/DDBJ databases">
        <authorList>
            <person name="Chen C."/>
            <person name="Kittichotirat W."/>
            <person name="Asikainen S."/>
            <person name="Bumgarner R."/>
        </authorList>
    </citation>
    <scope>NUCLEOTIDE SEQUENCE [LARGE SCALE GENOMIC DNA]</scope>
    <source>
        <strain evidence="2 3">SC1083</strain>
    </source>
</reference>
<proteinExistence type="predicted"/>
<protein>
    <submittedName>
        <fullName evidence="2">Uncharacterized protein</fullName>
    </submittedName>
</protein>
<sequence>MNPLPDNLNQSAVDSAEISTALFASDKSDNPSPHENHGLNNAIKMI</sequence>
<gene>
    <name evidence="2" type="ORF">SC1083_0321</name>
</gene>
<name>G4A682_AGGAC</name>
<dbReference type="PATRIC" id="fig|907488.3.peg.317"/>
<feature type="region of interest" description="Disordered" evidence="1">
    <location>
        <begin position="19"/>
        <end position="46"/>
    </location>
</feature>
<evidence type="ECO:0000313" key="2">
    <source>
        <dbReference type="EMBL" id="EGY34847.1"/>
    </source>
</evidence>
<dbReference type="AlphaFoldDB" id="G4A682"/>
<dbReference type="RefSeq" id="WP_005555931.1">
    <property type="nucleotide sequence ID" value="NZ_AEJM01000010.1"/>
</dbReference>
<evidence type="ECO:0000313" key="3">
    <source>
        <dbReference type="Proteomes" id="UP000005508"/>
    </source>
</evidence>
<organism evidence="2 3">
    <name type="scientific">Aggregatibacter actinomycetemcomitans serotype e str. SC1083</name>
    <dbReference type="NCBI Taxonomy" id="907488"/>
    <lineage>
        <taxon>Bacteria</taxon>
        <taxon>Pseudomonadati</taxon>
        <taxon>Pseudomonadota</taxon>
        <taxon>Gammaproteobacteria</taxon>
        <taxon>Pasteurellales</taxon>
        <taxon>Pasteurellaceae</taxon>
        <taxon>Aggregatibacter</taxon>
    </lineage>
</organism>
<accession>G4A682</accession>
<dbReference type="Proteomes" id="UP000005508">
    <property type="component" value="Unassembled WGS sequence"/>
</dbReference>